<gene>
    <name evidence="1" type="ORF">CP985_03280</name>
</gene>
<reference evidence="1 2" key="1">
    <citation type="submission" date="2017-09" db="EMBL/GenBank/DDBJ databases">
        <title>Genomics of the genus Arcobacter.</title>
        <authorList>
            <person name="Perez-Cataluna A."/>
            <person name="Figueras M.J."/>
            <person name="Salas-Masso N."/>
        </authorList>
    </citation>
    <scope>NUCLEOTIDE SEQUENCE [LARGE SCALE GENOMIC DNA]</scope>
    <source>
        <strain evidence="1 2">CECT 7386</strain>
    </source>
</reference>
<keyword evidence="2" id="KW-1185">Reference proteome</keyword>
<dbReference type="RefSeq" id="WP_114843287.1">
    <property type="nucleotide sequence ID" value="NZ_CP031220.1"/>
</dbReference>
<evidence type="ECO:0000313" key="1">
    <source>
        <dbReference type="EMBL" id="RXK16446.1"/>
    </source>
</evidence>
<name>A0AAX2AJR1_9BACT</name>
<dbReference type="Proteomes" id="UP000290092">
    <property type="component" value="Unassembled WGS sequence"/>
</dbReference>
<dbReference type="AlphaFoldDB" id="A0AAX2AJR1"/>
<accession>A0AAX2AJR1</accession>
<comment type="caution">
    <text evidence="1">The sequence shown here is derived from an EMBL/GenBank/DDBJ whole genome shotgun (WGS) entry which is preliminary data.</text>
</comment>
<sequence>MKRRNFLKYLAIAPFIISNAFSNNGNLDKFGTVSLANLKMKGDLDDDLFVLLNSKDNTNFLHCYQMHNPKEFFNYQGKKIKSEAIYGMIDFKDTIAIGENHVLSLFVANEREEVFELPQLRIRTHFKAVDLTLNNKVLIPALIPENNDVPGYPVWFGNDEGYCIIDETKAENYNYYKLWENAICGGAFVISKSQKVNIKLFNSRNDLMFNYTGIADTTPKQLVYDEVKNDEFSSHIFAEVDGAVYDGTNESTNNAFIKANAITKVLIELNGEIITIDLPYPLPYPNRLYISSIS</sequence>
<dbReference type="KEGG" id="amyt:AMYT_a0082"/>
<proteinExistence type="predicted"/>
<evidence type="ECO:0000313" key="2">
    <source>
        <dbReference type="Proteomes" id="UP000290092"/>
    </source>
</evidence>
<dbReference type="EMBL" id="NXID01000008">
    <property type="protein sequence ID" value="RXK16446.1"/>
    <property type="molecule type" value="Genomic_DNA"/>
</dbReference>
<organism evidence="1 2">
    <name type="scientific">Malaciobacter mytili LMG 24559</name>
    <dbReference type="NCBI Taxonomy" id="1032238"/>
    <lineage>
        <taxon>Bacteria</taxon>
        <taxon>Pseudomonadati</taxon>
        <taxon>Campylobacterota</taxon>
        <taxon>Epsilonproteobacteria</taxon>
        <taxon>Campylobacterales</taxon>
        <taxon>Arcobacteraceae</taxon>
        <taxon>Malaciobacter</taxon>
    </lineage>
</organism>
<protein>
    <submittedName>
        <fullName evidence="1">Uncharacterized protein</fullName>
    </submittedName>
</protein>